<dbReference type="Proteomes" id="UP000245464">
    <property type="component" value="Chromosome 9"/>
</dbReference>
<dbReference type="GO" id="GO:0004523">
    <property type="term" value="F:RNA-DNA hybrid ribonuclease activity"/>
    <property type="evidence" value="ECO:0007669"/>
    <property type="project" value="InterPro"/>
</dbReference>
<dbReference type="GO" id="GO:0003676">
    <property type="term" value="F:nucleic acid binding"/>
    <property type="evidence" value="ECO:0007669"/>
    <property type="project" value="InterPro"/>
</dbReference>
<feature type="region of interest" description="Disordered" evidence="1">
    <location>
        <begin position="28"/>
        <end position="49"/>
    </location>
</feature>
<evidence type="ECO:0000313" key="5">
    <source>
        <dbReference type="Proteomes" id="UP000245464"/>
    </source>
</evidence>
<protein>
    <recommendedName>
        <fullName evidence="2">RNase H type-1 domain-containing protein</fullName>
    </recommendedName>
</protein>
<organism evidence="3 5">
    <name type="scientific">Pyrenophora tritici-repentis</name>
    <dbReference type="NCBI Taxonomy" id="45151"/>
    <lineage>
        <taxon>Eukaryota</taxon>
        <taxon>Fungi</taxon>
        <taxon>Dikarya</taxon>
        <taxon>Ascomycota</taxon>
        <taxon>Pezizomycotina</taxon>
        <taxon>Dothideomycetes</taxon>
        <taxon>Pleosporomycetidae</taxon>
        <taxon>Pleosporales</taxon>
        <taxon>Pleosporineae</taxon>
        <taxon>Pleosporaceae</taxon>
        <taxon>Pyrenophora</taxon>
    </lineage>
</organism>
<name>A0A834RNS6_9PLEO</name>
<dbReference type="Proteomes" id="UP000245464">
    <property type="component" value="Chromosome 7"/>
</dbReference>
<dbReference type="InterPro" id="IPR036397">
    <property type="entry name" value="RNaseH_sf"/>
</dbReference>
<dbReference type="KEGG" id="ptrr:90957592"/>
<dbReference type="GeneID" id="90957592"/>
<dbReference type="InterPro" id="IPR002156">
    <property type="entry name" value="RNaseH_domain"/>
</dbReference>
<reference evidence="3 5" key="1">
    <citation type="journal article" date="2018" name="BMC Genomics">
        <title>Comparative genomics of the wheat fungal pathogen Pyrenophora tritici-repentis reveals chromosomal variations and genome plasticity.</title>
        <authorList>
            <person name="Moolhuijzen P."/>
            <person name="See P.T."/>
            <person name="Hane J.K."/>
            <person name="Shi G."/>
            <person name="Liu Z."/>
            <person name="Oliver R.P."/>
            <person name="Moffat C.S."/>
        </authorList>
    </citation>
    <scope>NUCLEOTIDE SEQUENCE [LARGE SCALE GENOMIC DNA]</scope>
    <source>
        <strain evidence="3">M4</strain>
    </source>
</reference>
<feature type="domain" description="RNase H type-1" evidence="2">
    <location>
        <begin position="1"/>
        <end position="32"/>
    </location>
</feature>
<dbReference type="Gene3D" id="3.30.420.10">
    <property type="entry name" value="Ribonuclease H-like superfamily/Ribonuclease H"/>
    <property type="match status" value="1"/>
</dbReference>
<dbReference type="AlphaFoldDB" id="A0A834RNS6"/>
<sequence length="49" mass="5251">MAVFNIQVRWSPGHTRIIGNEAADRLADAEAKAPSQPYGMAAEPTASRP</sequence>
<dbReference type="EMBL" id="NQIK02000009">
    <property type="protein sequence ID" value="KAF7566847.1"/>
    <property type="molecule type" value="Genomic_DNA"/>
</dbReference>
<evidence type="ECO:0000256" key="1">
    <source>
        <dbReference type="SAM" id="MobiDB-lite"/>
    </source>
</evidence>
<dbReference type="EMBL" id="NQIK02000007">
    <property type="protein sequence ID" value="KAF7568833.1"/>
    <property type="molecule type" value="Genomic_DNA"/>
</dbReference>
<evidence type="ECO:0000313" key="3">
    <source>
        <dbReference type="EMBL" id="KAF7566847.1"/>
    </source>
</evidence>
<dbReference type="RefSeq" id="XP_065961177.1">
    <property type="nucleotide sequence ID" value="XM_066109185.1"/>
</dbReference>
<proteinExistence type="predicted"/>
<dbReference type="SUPFAM" id="SSF53098">
    <property type="entry name" value="Ribonuclease H-like"/>
    <property type="match status" value="1"/>
</dbReference>
<comment type="caution">
    <text evidence="3">The sequence shown here is derived from an EMBL/GenBank/DDBJ whole genome shotgun (WGS) entry which is preliminary data.</text>
</comment>
<dbReference type="InterPro" id="IPR012337">
    <property type="entry name" value="RNaseH-like_sf"/>
</dbReference>
<dbReference type="PROSITE" id="PS50879">
    <property type="entry name" value="RNASE_H_1"/>
    <property type="match status" value="1"/>
</dbReference>
<evidence type="ECO:0000313" key="4">
    <source>
        <dbReference type="EMBL" id="KAF7568833.1"/>
    </source>
</evidence>
<accession>A0A834RNS6</accession>
<gene>
    <name evidence="4" type="ORF">PtrM4_134460</name>
    <name evidence="3" type="ORF">PtrM4_151670</name>
</gene>
<evidence type="ECO:0000259" key="2">
    <source>
        <dbReference type="PROSITE" id="PS50879"/>
    </source>
</evidence>